<name>A0A1E1JVA3_9HELO</name>
<protein>
    <submittedName>
        <fullName evidence="1">Uncharacterized protein</fullName>
    </submittedName>
</protein>
<gene>
    <name evidence="1" type="ORF">RCO7_14158</name>
</gene>
<reference evidence="2" key="1">
    <citation type="submission" date="2016-03" db="EMBL/GenBank/DDBJ databases">
        <authorList>
            <person name="Ploux O."/>
        </authorList>
    </citation>
    <scope>NUCLEOTIDE SEQUENCE [LARGE SCALE GENOMIC DNA]</scope>
    <source>
        <strain evidence="2">UK7</strain>
    </source>
</reference>
<sequence>MLPNVAFAPKLGIYLKLSFLREHISVLLWSRDMILAARPSSPVLLCRHDEGKEKGQSSTDD</sequence>
<organism evidence="1 2">
    <name type="scientific">Rhynchosporium graminicola</name>
    <dbReference type="NCBI Taxonomy" id="2792576"/>
    <lineage>
        <taxon>Eukaryota</taxon>
        <taxon>Fungi</taxon>
        <taxon>Dikarya</taxon>
        <taxon>Ascomycota</taxon>
        <taxon>Pezizomycotina</taxon>
        <taxon>Leotiomycetes</taxon>
        <taxon>Helotiales</taxon>
        <taxon>Ploettnerulaceae</taxon>
        <taxon>Rhynchosporium</taxon>
    </lineage>
</organism>
<evidence type="ECO:0000313" key="2">
    <source>
        <dbReference type="Proteomes" id="UP000178129"/>
    </source>
</evidence>
<comment type="caution">
    <text evidence="1">The sequence shown here is derived from an EMBL/GenBank/DDBJ whole genome shotgun (WGS) entry which is preliminary data.</text>
</comment>
<accession>A0A1E1JVA3</accession>
<proteinExistence type="predicted"/>
<keyword evidence="2" id="KW-1185">Reference proteome</keyword>
<dbReference type="Proteomes" id="UP000178129">
    <property type="component" value="Unassembled WGS sequence"/>
</dbReference>
<dbReference type="EMBL" id="FJUW01000003">
    <property type="protein sequence ID" value="CZS89631.1"/>
    <property type="molecule type" value="Genomic_DNA"/>
</dbReference>
<dbReference type="InParanoid" id="A0A1E1JVA3"/>
<dbReference type="AlphaFoldDB" id="A0A1E1JVA3"/>
<evidence type="ECO:0000313" key="1">
    <source>
        <dbReference type="EMBL" id="CZS89631.1"/>
    </source>
</evidence>